<keyword evidence="3" id="KW-1133">Transmembrane helix</keyword>
<evidence type="ECO:0008006" key="6">
    <source>
        <dbReference type="Google" id="ProtNLM"/>
    </source>
</evidence>
<gene>
    <name evidence="4" type="ORF">Y1Q_0024360</name>
</gene>
<dbReference type="PANTHER" id="PTHR11388:SF89">
    <property type="entry name" value="SOLUTE CARRIER ORGANIC ANION TRANSPORTER FAMILY MEMBER 1B3"/>
    <property type="match status" value="1"/>
</dbReference>
<dbReference type="GO" id="GO:0015125">
    <property type="term" value="F:bile acid transmembrane transporter activity"/>
    <property type="evidence" value="ECO:0007669"/>
    <property type="project" value="TreeGrafter"/>
</dbReference>
<proteinExistence type="predicted"/>
<dbReference type="Proteomes" id="UP000050525">
    <property type="component" value="Unassembled WGS sequence"/>
</dbReference>
<organism evidence="4 5">
    <name type="scientific">Alligator mississippiensis</name>
    <name type="common">American alligator</name>
    <dbReference type="NCBI Taxonomy" id="8496"/>
    <lineage>
        <taxon>Eukaryota</taxon>
        <taxon>Metazoa</taxon>
        <taxon>Chordata</taxon>
        <taxon>Craniata</taxon>
        <taxon>Vertebrata</taxon>
        <taxon>Euteleostomi</taxon>
        <taxon>Archelosauria</taxon>
        <taxon>Archosauria</taxon>
        <taxon>Crocodylia</taxon>
        <taxon>Alligatoridae</taxon>
        <taxon>Alligatorinae</taxon>
        <taxon>Alligator</taxon>
    </lineage>
</organism>
<accession>A0A151NJ32</accession>
<dbReference type="SUPFAM" id="SSF103473">
    <property type="entry name" value="MFS general substrate transporter"/>
    <property type="match status" value="1"/>
</dbReference>
<dbReference type="GO" id="GO:0016323">
    <property type="term" value="C:basolateral plasma membrane"/>
    <property type="evidence" value="ECO:0007669"/>
    <property type="project" value="TreeGrafter"/>
</dbReference>
<keyword evidence="2" id="KW-1015">Disulfide bond</keyword>
<name>A0A151NJ32_ALLMI</name>
<keyword evidence="3" id="KW-0472">Membrane</keyword>
<evidence type="ECO:0000313" key="4">
    <source>
        <dbReference type="EMBL" id="KYO36689.1"/>
    </source>
</evidence>
<dbReference type="InterPro" id="IPR036259">
    <property type="entry name" value="MFS_trans_sf"/>
</dbReference>
<evidence type="ECO:0000256" key="2">
    <source>
        <dbReference type="ARBA" id="ARBA00023157"/>
    </source>
</evidence>
<comment type="subcellular location">
    <subcellularLocation>
        <location evidence="1">Membrane</location>
        <topology evidence="1">Multi-pass membrane protein</topology>
    </subcellularLocation>
</comment>
<keyword evidence="5" id="KW-1185">Reference proteome</keyword>
<dbReference type="InterPro" id="IPR004156">
    <property type="entry name" value="OATP"/>
</dbReference>
<comment type="caution">
    <text evidence="4">The sequence shown here is derived from an EMBL/GenBank/DDBJ whole genome shotgun (WGS) entry which is preliminary data.</text>
</comment>
<dbReference type="AlphaFoldDB" id="A0A151NJ32"/>
<dbReference type="PANTHER" id="PTHR11388">
    <property type="entry name" value="ORGANIC ANION TRANSPORTER"/>
    <property type="match status" value="1"/>
</dbReference>
<keyword evidence="3" id="KW-0812">Transmembrane</keyword>
<dbReference type="Gene3D" id="1.20.1250.20">
    <property type="entry name" value="MFS general substrate transporter like domains"/>
    <property type="match status" value="1"/>
</dbReference>
<reference evidence="4 5" key="1">
    <citation type="journal article" date="2012" name="Genome Biol.">
        <title>Sequencing three crocodilian genomes to illuminate the evolution of archosaurs and amniotes.</title>
        <authorList>
            <person name="St John J.A."/>
            <person name="Braun E.L."/>
            <person name="Isberg S.R."/>
            <person name="Miles L.G."/>
            <person name="Chong A.Y."/>
            <person name="Gongora J."/>
            <person name="Dalzell P."/>
            <person name="Moran C."/>
            <person name="Bed'hom B."/>
            <person name="Abzhanov A."/>
            <person name="Burgess S.C."/>
            <person name="Cooksey A.M."/>
            <person name="Castoe T.A."/>
            <person name="Crawford N.G."/>
            <person name="Densmore L.D."/>
            <person name="Drew J.C."/>
            <person name="Edwards S.V."/>
            <person name="Faircloth B.C."/>
            <person name="Fujita M.K."/>
            <person name="Greenwold M.J."/>
            <person name="Hoffmann F.G."/>
            <person name="Howard J.M."/>
            <person name="Iguchi T."/>
            <person name="Janes D.E."/>
            <person name="Khan S.Y."/>
            <person name="Kohno S."/>
            <person name="de Koning A.J."/>
            <person name="Lance S.L."/>
            <person name="McCarthy F.M."/>
            <person name="McCormack J.E."/>
            <person name="Merchant M.E."/>
            <person name="Peterson D.G."/>
            <person name="Pollock D.D."/>
            <person name="Pourmand N."/>
            <person name="Raney B.J."/>
            <person name="Roessler K.A."/>
            <person name="Sanford J.R."/>
            <person name="Sawyer R.H."/>
            <person name="Schmidt C.J."/>
            <person name="Triplett E.W."/>
            <person name="Tuberville T.D."/>
            <person name="Venegas-Anaya M."/>
            <person name="Howard J.T."/>
            <person name="Jarvis E.D."/>
            <person name="Guillette L.J.Jr."/>
            <person name="Glenn T.C."/>
            <person name="Green R.E."/>
            <person name="Ray D.A."/>
        </authorList>
    </citation>
    <scope>NUCLEOTIDE SEQUENCE [LARGE SCALE GENOMIC DNA]</scope>
    <source>
        <strain evidence="4">KSC_2009_1</strain>
    </source>
</reference>
<dbReference type="Pfam" id="PF03137">
    <property type="entry name" value="OATP"/>
    <property type="match status" value="1"/>
</dbReference>
<dbReference type="GO" id="GO:0043252">
    <property type="term" value="P:sodium-independent organic anion transport"/>
    <property type="evidence" value="ECO:0007669"/>
    <property type="project" value="TreeGrafter"/>
</dbReference>
<dbReference type="STRING" id="8496.A0A151NJ32"/>
<dbReference type="GO" id="GO:0015347">
    <property type="term" value="F:sodium-independent organic anion transmembrane transporter activity"/>
    <property type="evidence" value="ECO:0007669"/>
    <property type="project" value="TreeGrafter"/>
</dbReference>
<evidence type="ECO:0000256" key="3">
    <source>
        <dbReference type="SAM" id="Phobius"/>
    </source>
</evidence>
<evidence type="ECO:0000256" key="1">
    <source>
        <dbReference type="ARBA" id="ARBA00004141"/>
    </source>
</evidence>
<feature type="transmembrane region" description="Helical" evidence="3">
    <location>
        <begin position="49"/>
        <end position="70"/>
    </location>
</feature>
<evidence type="ECO:0000313" key="5">
    <source>
        <dbReference type="Proteomes" id="UP000050525"/>
    </source>
</evidence>
<feature type="transmembrane region" description="Helical" evidence="3">
    <location>
        <begin position="20"/>
        <end position="42"/>
    </location>
</feature>
<protein>
    <recommendedName>
        <fullName evidence="6">Major facilitator superfamily (MFS) profile domain-containing protein</fullName>
    </recommendedName>
</protein>
<dbReference type="EMBL" id="AKHW03002956">
    <property type="protein sequence ID" value="KYO36689.1"/>
    <property type="molecule type" value="Genomic_DNA"/>
</dbReference>
<sequence length="72" mass="7827">MKSSITQIERRFDIPSSIAGLIDGSFEMGNLLVIAFVSYYGAKIHRPKAIALGCFIMSAGSILTAMPHFFMG</sequence>